<organism evidence="8 9">
    <name type="scientific">Mucor plumbeus</name>
    <dbReference type="NCBI Taxonomy" id="97098"/>
    <lineage>
        <taxon>Eukaryota</taxon>
        <taxon>Fungi</taxon>
        <taxon>Fungi incertae sedis</taxon>
        <taxon>Mucoromycota</taxon>
        <taxon>Mucoromycotina</taxon>
        <taxon>Mucoromycetes</taxon>
        <taxon>Mucorales</taxon>
        <taxon>Mucorineae</taxon>
        <taxon>Mucoraceae</taxon>
        <taxon>Mucor</taxon>
    </lineage>
</organism>
<protein>
    <recommendedName>
        <fullName evidence="6">Fumarate reductase</fullName>
        <ecNumber evidence="6">1.3.1.6</ecNumber>
    </recommendedName>
</protein>
<keyword evidence="6" id="KW-0732">Signal</keyword>
<gene>
    <name evidence="8" type="ORF">INT46_010074</name>
</gene>
<evidence type="ECO:0000313" key="9">
    <source>
        <dbReference type="Proteomes" id="UP000650833"/>
    </source>
</evidence>
<comment type="caution">
    <text evidence="8">The sequence shown here is derived from an EMBL/GenBank/DDBJ whole genome shotgun (WGS) entry which is preliminary data.</text>
</comment>
<dbReference type="EMBL" id="JAEPRC010000159">
    <property type="protein sequence ID" value="KAG2206070.1"/>
    <property type="molecule type" value="Genomic_DNA"/>
</dbReference>
<dbReference type="Gene3D" id="3.90.700.10">
    <property type="entry name" value="Succinate dehydrogenase/fumarate reductase flavoprotein, catalytic domain"/>
    <property type="match status" value="1"/>
</dbReference>
<evidence type="ECO:0000256" key="3">
    <source>
        <dbReference type="ARBA" id="ARBA00022827"/>
    </source>
</evidence>
<dbReference type="OrthoDB" id="10252157at2759"/>
<evidence type="ECO:0000259" key="7">
    <source>
        <dbReference type="Pfam" id="PF00890"/>
    </source>
</evidence>
<name>A0A8H7R9A2_9FUNG</name>
<dbReference type="GO" id="GO:0016156">
    <property type="term" value="F:fumarate reductase (NADH) activity"/>
    <property type="evidence" value="ECO:0007669"/>
    <property type="project" value="UniProtKB-EC"/>
</dbReference>
<dbReference type="Proteomes" id="UP000650833">
    <property type="component" value="Unassembled WGS sequence"/>
</dbReference>
<sequence>MKLLTNFLLIFVIYYLYNRFISSSNPTNMPNIEQKSVIVVGSGLAGLTAAVEAHNQGNTKIILIDKEKNIGGNSMKATSGINAIEPLNKDSREAFIQDTLKSGAGISREDLVTKLVDESRPALDWLIKESQVDGVPSLDLSVVSRCGGHSHGRTHRCPAQNGRPVPVGWKLIDTLKKRFTSFDDSEAQIITNSRVINLLTENNAVVGVEIVKKDPETEQELKETIKANAVILASGGFAGQTGKQLPDGQNTLLSEFAPQLVDTATTNGPWAAGEGVRLGLAVGAGMRDMDQVQVHPTGFVDLGNPTAPTKFLAPEALRAYGGVLLNGEGKRFTDELTLRDQVTAAIYRQSGTVHSRPNSLMSKKLPEKYASAYMVLTDEAVEGFGKSTLGFYASKGFFSQAEGLENLAKVLDVDTKQLEQEFKNYDAHVGQEKPDSTGKTFFPGPLSGPTTYWIGLITPVVHYTMGGLNMNLDASILAEDNTVIPGLYGAGEVTGGVHGHNRLAGNSLLECVVFGRTAGRNAALFARKN</sequence>
<evidence type="ECO:0000256" key="4">
    <source>
        <dbReference type="ARBA" id="ARBA00023002"/>
    </source>
</evidence>
<dbReference type="Gene3D" id="3.50.50.60">
    <property type="entry name" value="FAD/NAD(P)-binding domain"/>
    <property type="match status" value="1"/>
</dbReference>
<comment type="catalytic activity">
    <reaction evidence="5 6">
        <text>succinate + NAD(+) = fumarate + NADH + H(+)</text>
        <dbReference type="Rhea" id="RHEA:18281"/>
        <dbReference type="ChEBI" id="CHEBI:15378"/>
        <dbReference type="ChEBI" id="CHEBI:29806"/>
        <dbReference type="ChEBI" id="CHEBI:30031"/>
        <dbReference type="ChEBI" id="CHEBI:57540"/>
        <dbReference type="ChEBI" id="CHEBI:57945"/>
        <dbReference type="EC" id="1.3.1.6"/>
    </reaction>
</comment>
<dbReference type="InterPro" id="IPR036188">
    <property type="entry name" value="FAD/NAD-bd_sf"/>
</dbReference>
<dbReference type="InterPro" id="IPR010960">
    <property type="entry name" value="Flavocytochrome_c"/>
</dbReference>
<comment type="similarity">
    <text evidence="1 6">Belongs to the FAD-dependent oxidoreductase 2 family. FRD/SDH subfamily.</text>
</comment>
<feature type="domain" description="FAD-dependent oxidoreductase 2 FAD-binding" evidence="7">
    <location>
        <begin position="37"/>
        <end position="508"/>
    </location>
</feature>
<keyword evidence="9" id="KW-1185">Reference proteome</keyword>
<evidence type="ECO:0000256" key="1">
    <source>
        <dbReference type="ARBA" id="ARBA00008040"/>
    </source>
</evidence>
<dbReference type="EC" id="1.3.1.6" evidence="6"/>
<evidence type="ECO:0000256" key="6">
    <source>
        <dbReference type="RuleBase" id="RU366062"/>
    </source>
</evidence>
<keyword evidence="4 6" id="KW-0560">Oxidoreductase</keyword>
<proteinExistence type="inferred from homology"/>
<dbReference type="FunFam" id="3.90.700.10:FF:000007">
    <property type="entry name" value="NADH-dependent fumarate reductase"/>
    <property type="match status" value="1"/>
</dbReference>
<dbReference type="PANTHER" id="PTHR43400:SF7">
    <property type="entry name" value="FAD-DEPENDENT OXIDOREDUCTASE 2 FAD BINDING DOMAIN-CONTAINING PROTEIN"/>
    <property type="match status" value="1"/>
</dbReference>
<dbReference type="InterPro" id="IPR050315">
    <property type="entry name" value="FAD-oxidoreductase_2"/>
</dbReference>
<dbReference type="InterPro" id="IPR003953">
    <property type="entry name" value="FAD-dep_OxRdtase_2_FAD-bd"/>
</dbReference>
<dbReference type="GO" id="GO:0010181">
    <property type="term" value="F:FMN binding"/>
    <property type="evidence" value="ECO:0007669"/>
    <property type="project" value="InterPro"/>
</dbReference>
<dbReference type="PANTHER" id="PTHR43400">
    <property type="entry name" value="FUMARATE REDUCTASE"/>
    <property type="match status" value="1"/>
</dbReference>
<dbReference type="SUPFAM" id="SSF51905">
    <property type="entry name" value="FAD/NAD(P)-binding domain"/>
    <property type="match status" value="1"/>
</dbReference>
<dbReference type="NCBIfam" id="TIGR01813">
    <property type="entry name" value="flavo_cyto_c"/>
    <property type="match status" value="1"/>
</dbReference>
<feature type="chain" id="PRO_5034657688" description="Fumarate reductase" evidence="6">
    <location>
        <begin position="24"/>
        <end position="529"/>
    </location>
</feature>
<evidence type="ECO:0000313" key="8">
    <source>
        <dbReference type="EMBL" id="KAG2206070.1"/>
    </source>
</evidence>
<evidence type="ECO:0000256" key="2">
    <source>
        <dbReference type="ARBA" id="ARBA00022630"/>
    </source>
</evidence>
<dbReference type="Pfam" id="PF00890">
    <property type="entry name" value="FAD_binding_2"/>
    <property type="match status" value="1"/>
</dbReference>
<keyword evidence="3 6" id="KW-0274">FAD</keyword>
<accession>A0A8H7R9A2</accession>
<dbReference type="AlphaFoldDB" id="A0A8H7R9A2"/>
<dbReference type="InterPro" id="IPR027477">
    <property type="entry name" value="Succ_DH/fumarate_Rdtase_cat_sf"/>
</dbReference>
<evidence type="ECO:0000256" key="5">
    <source>
        <dbReference type="ARBA" id="ARBA00050832"/>
    </source>
</evidence>
<feature type="signal peptide" evidence="6">
    <location>
        <begin position="1"/>
        <end position="23"/>
    </location>
</feature>
<dbReference type="SUPFAM" id="SSF56425">
    <property type="entry name" value="Succinate dehydrogenase/fumarate reductase flavoprotein, catalytic domain"/>
    <property type="match status" value="1"/>
</dbReference>
<comment type="function">
    <text evidence="6">Irreversibly catalyzes the reduction of fumarate to succinate.</text>
</comment>
<keyword evidence="2 6" id="KW-0285">Flavoprotein</keyword>
<comment type="cofactor">
    <cofactor evidence="6">
        <name>FAD</name>
        <dbReference type="ChEBI" id="CHEBI:57692"/>
    </cofactor>
    <text evidence="6">Binds 1 FAD per monomer.</text>
</comment>
<reference evidence="8" key="1">
    <citation type="submission" date="2020-12" db="EMBL/GenBank/DDBJ databases">
        <title>Metabolic potential, ecology and presence of endohyphal bacteria is reflected in genomic diversity of Mucoromycotina.</title>
        <authorList>
            <person name="Muszewska A."/>
            <person name="Okrasinska A."/>
            <person name="Steczkiewicz K."/>
            <person name="Drgas O."/>
            <person name="Orlowska M."/>
            <person name="Perlinska-Lenart U."/>
            <person name="Aleksandrzak-Piekarczyk T."/>
            <person name="Szatraj K."/>
            <person name="Zielenkiewicz U."/>
            <person name="Pilsyk S."/>
            <person name="Malc E."/>
            <person name="Mieczkowski P."/>
            <person name="Kruszewska J.S."/>
            <person name="Biernat P."/>
            <person name="Pawlowska J."/>
        </authorList>
    </citation>
    <scope>NUCLEOTIDE SEQUENCE</scope>
    <source>
        <strain evidence="8">CBS 226.32</strain>
    </source>
</reference>